<dbReference type="AlphaFoldDB" id="G8T9Y0"/>
<evidence type="ECO:0000259" key="2">
    <source>
        <dbReference type="Pfam" id="PF07969"/>
    </source>
</evidence>
<dbReference type="PATRIC" id="fig|700598.3.peg.5196"/>
<dbReference type="InterPro" id="IPR011059">
    <property type="entry name" value="Metal-dep_hydrolase_composite"/>
</dbReference>
<dbReference type="EMBL" id="CP003178">
    <property type="protein sequence ID" value="AEW01324.1"/>
    <property type="molecule type" value="Genomic_DNA"/>
</dbReference>
<accession>G8T9Y0</accession>
<dbReference type="GO" id="GO:0016812">
    <property type="term" value="F:hydrolase activity, acting on carbon-nitrogen (but not peptide) bonds, in cyclic amides"/>
    <property type="evidence" value="ECO:0007669"/>
    <property type="project" value="TreeGrafter"/>
</dbReference>
<dbReference type="InterPro" id="IPR032466">
    <property type="entry name" value="Metal_Hydrolase"/>
</dbReference>
<sequence>MLNVEVIFTSIFNIFHLIFNIFKQWLTNNIHIQALPRWQNRRYLLQVTGCMALITDSLFMPYPLKPGTCNLQLHYMKHYPWLTALCIVIIGESCKLSEANKYDLIIRNGTIYDGNGKQPYTGDIAVNADTIAFIGNLSDAHSRQVIDAKGLAVAPGFINMLSWANESLIQDGRSQSDIRQGVTLEVMGEGESMGPLSPAMAKEMEQAQTAVKYKVAWTSLGEYLEFLQHKGVSCNVASFVGATTLRRYIIGEDNRDPTPAELESMRQLVAQSMKEGALGVGSSLIYPPAFFAKTDELVALCDEASRYGGSYISHIRSEGTQLHEAVEELITIAKRAHIHAEIYHLKAAGKSNWSKMDSVIRRIERARAEGVNITADMYNYLAGGTGLAATLPPTLQDGGFGKLRERLQDPAIRKQTIRDMVTPTDKWENFYVAAGSPDQILLVGFRQDSLKKYTGKSLAAIAAIRHTSPEETVMDLLVQDSSNIASIYFLMDEENVKKEQQLPWVSFGSDEGSYTPDGVFLQFNCHPRAYGNVARLLGKYVRDEKVLSLAEAIRKLSKLPATNLRIEKRGELKAGNYADVVIFDPAAIQDHATYDKPHQFATGMVHVLVNGVPVLKDGEHTGAKPGRFVKGPGSQLPVTGDR</sequence>
<dbReference type="STRING" id="700598.Niako_5085"/>
<feature type="domain" description="Amidohydrolase 3" evidence="2">
    <location>
        <begin position="144"/>
        <end position="614"/>
    </location>
</feature>
<dbReference type="SUPFAM" id="SSF51556">
    <property type="entry name" value="Metallo-dependent hydrolases"/>
    <property type="match status" value="1"/>
</dbReference>
<evidence type="ECO:0000313" key="3">
    <source>
        <dbReference type="EMBL" id="AEW01324.1"/>
    </source>
</evidence>
<evidence type="ECO:0000313" key="4">
    <source>
        <dbReference type="Proteomes" id="UP000005438"/>
    </source>
</evidence>
<organism evidence="3 4">
    <name type="scientific">Niastella koreensis (strain DSM 17620 / KACC 11465 / NBRC 106392 / GR20-10)</name>
    <dbReference type="NCBI Taxonomy" id="700598"/>
    <lineage>
        <taxon>Bacteria</taxon>
        <taxon>Pseudomonadati</taxon>
        <taxon>Bacteroidota</taxon>
        <taxon>Chitinophagia</taxon>
        <taxon>Chitinophagales</taxon>
        <taxon>Chitinophagaceae</taxon>
        <taxon>Niastella</taxon>
    </lineage>
</organism>
<dbReference type="Gene3D" id="3.20.20.140">
    <property type="entry name" value="Metal-dependent hydrolases"/>
    <property type="match status" value="2"/>
</dbReference>
<protein>
    <submittedName>
        <fullName evidence="3">N-acyl-D-amino-acid deacylase</fullName>
        <ecNumber evidence="3">3.5.1.81</ecNumber>
    </submittedName>
</protein>
<dbReference type="KEGG" id="nko:Niako_5085"/>
<reference evidence="3 4" key="1">
    <citation type="submission" date="2011-12" db="EMBL/GenBank/DDBJ databases">
        <title>The complete genome of Niastella koreensis GR20-10.</title>
        <authorList>
            <consortium name="US DOE Joint Genome Institute (JGI-PGF)"/>
            <person name="Lucas S."/>
            <person name="Han J."/>
            <person name="Lapidus A."/>
            <person name="Bruce D."/>
            <person name="Goodwin L."/>
            <person name="Pitluck S."/>
            <person name="Peters L."/>
            <person name="Kyrpides N."/>
            <person name="Mavromatis K."/>
            <person name="Ivanova N."/>
            <person name="Mikhailova N."/>
            <person name="Davenport K."/>
            <person name="Saunders E."/>
            <person name="Detter J.C."/>
            <person name="Tapia R."/>
            <person name="Han C."/>
            <person name="Land M."/>
            <person name="Hauser L."/>
            <person name="Markowitz V."/>
            <person name="Cheng J.-F."/>
            <person name="Hugenholtz P."/>
            <person name="Woyke T."/>
            <person name="Wu D."/>
            <person name="Tindall B."/>
            <person name="Pomrenke H."/>
            <person name="Brambilla E."/>
            <person name="Klenk H.-P."/>
            <person name="Eisen J.A."/>
        </authorList>
    </citation>
    <scope>NUCLEOTIDE SEQUENCE [LARGE SCALE GENOMIC DNA]</scope>
    <source>
        <strain evidence="4">DSM 17620 / KACC 11465 / NBRC 106392 / GR20-10</strain>
    </source>
</reference>
<dbReference type="GO" id="GO:0005829">
    <property type="term" value="C:cytosol"/>
    <property type="evidence" value="ECO:0007669"/>
    <property type="project" value="TreeGrafter"/>
</dbReference>
<proteinExistence type="predicted"/>
<dbReference type="Gene3D" id="2.30.40.10">
    <property type="entry name" value="Urease, subunit C, domain 1"/>
    <property type="match status" value="1"/>
</dbReference>
<feature type="region of interest" description="Disordered" evidence="1">
    <location>
        <begin position="619"/>
        <end position="642"/>
    </location>
</feature>
<evidence type="ECO:0000256" key="1">
    <source>
        <dbReference type="SAM" id="MobiDB-lite"/>
    </source>
</evidence>
<dbReference type="InterPro" id="IPR050378">
    <property type="entry name" value="Metallo-dep_Hydrolases_sf"/>
</dbReference>
<dbReference type="EC" id="3.5.1.81" evidence="3"/>
<dbReference type="SUPFAM" id="SSF51338">
    <property type="entry name" value="Composite domain of metallo-dependent hydrolases"/>
    <property type="match status" value="1"/>
</dbReference>
<dbReference type="Proteomes" id="UP000005438">
    <property type="component" value="Chromosome"/>
</dbReference>
<dbReference type="GO" id="GO:0047420">
    <property type="term" value="F:N-acyl-D-amino-acid deacylase activity"/>
    <property type="evidence" value="ECO:0007669"/>
    <property type="project" value="UniProtKB-EC"/>
</dbReference>
<dbReference type="HOGENOM" id="CLU_016107_2_1_10"/>
<dbReference type="CDD" id="cd01297">
    <property type="entry name" value="D-aminoacylase"/>
    <property type="match status" value="1"/>
</dbReference>
<keyword evidence="3" id="KW-0378">Hydrolase</keyword>
<name>G8T9Y0_NIAKG</name>
<dbReference type="eggNOG" id="COG3653">
    <property type="taxonomic scope" value="Bacteria"/>
</dbReference>
<gene>
    <name evidence="3" type="ordered locus">Niako_5085</name>
</gene>
<dbReference type="PANTHER" id="PTHR11647:SF1">
    <property type="entry name" value="COLLAPSIN RESPONSE MEDIATOR PROTEIN"/>
    <property type="match status" value="1"/>
</dbReference>
<dbReference type="PANTHER" id="PTHR11647">
    <property type="entry name" value="HYDRANTOINASE/DIHYDROPYRIMIDINASE FAMILY MEMBER"/>
    <property type="match status" value="1"/>
</dbReference>
<dbReference type="Pfam" id="PF07969">
    <property type="entry name" value="Amidohydro_3"/>
    <property type="match status" value="1"/>
</dbReference>
<dbReference type="InterPro" id="IPR013108">
    <property type="entry name" value="Amidohydro_3"/>
</dbReference>